<reference evidence="1 2" key="1">
    <citation type="submission" date="2017-02" db="EMBL/GenBank/DDBJ databases">
        <title>Draft genome sequence of Moraxella porci CCUG 54912T type strain.</title>
        <authorList>
            <person name="Salva-Serra F."/>
            <person name="Engstrom-Jakobsson H."/>
            <person name="Thorell K."/>
            <person name="Jaen-Luchoro D."/>
            <person name="Gonzales-Siles L."/>
            <person name="Karlsson R."/>
            <person name="Yazdan S."/>
            <person name="Boulund F."/>
            <person name="Johnning A."/>
            <person name="Engstrand L."/>
            <person name="Kristiansson E."/>
            <person name="Moore E."/>
        </authorList>
    </citation>
    <scope>NUCLEOTIDE SEQUENCE [LARGE SCALE GENOMIC DNA]</scope>
    <source>
        <strain evidence="1 2">CCUG 54912</strain>
    </source>
</reference>
<name>A0A1T0CV80_9GAMM</name>
<keyword evidence="2" id="KW-1185">Reference proteome</keyword>
<sequence length="317" mass="36546">MTNIQKYIGYLDQLGMILSEHQIDATDVKQFKDGILTQDMTTEQDLLRQIRDFANSITSELNRQKNALKDNDQISSQSAFEQQRALLDLQHANQRLQNSIGSFNIDNVVRKIVTRLNAELNDNAARLSEFYNNRAGLRSELNTICTQVVNATISDQLSLSGLTIENSALNELNASNQKQINNSIQQVFGDQSNINESIVKKIVTEILNFLETILPQKLKSALTGYRKDQFRLHLEQTQFPRYSVDVRDKIQASVTAWFDQLRTNQQRDFEQKLVQKQQEIDSFQSSERNNQNLQQNKLERLNAAYKQILQLTENTLY</sequence>
<accession>A0A1T0CV80</accession>
<proteinExistence type="predicted"/>
<evidence type="ECO:0000313" key="1">
    <source>
        <dbReference type="EMBL" id="OOS26139.1"/>
    </source>
</evidence>
<dbReference type="AlphaFoldDB" id="A0A1T0CV80"/>
<dbReference type="Proteomes" id="UP000190683">
    <property type="component" value="Unassembled WGS sequence"/>
</dbReference>
<dbReference type="STRING" id="573983.B0681_03085"/>
<evidence type="ECO:0000313" key="2">
    <source>
        <dbReference type="Proteomes" id="UP000190683"/>
    </source>
</evidence>
<dbReference type="RefSeq" id="WP_078317288.1">
    <property type="nucleotide sequence ID" value="NZ_MUYV01000002.1"/>
</dbReference>
<dbReference type="EMBL" id="MUYV01000002">
    <property type="protein sequence ID" value="OOS26139.1"/>
    <property type="molecule type" value="Genomic_DNA"/>
</dbReference>
<organism evidence="1 2">
    <name type="scientific">Moraxella porci DSM 25326</name>
    <dbReference type="NCBI Taxonomy" id="573983"/>
    <lineage>
        <taxon>Bacteria</taxon>
        <taxon>Pseudomonadati</taxon>
        <taxon>Pseudomonadota</taxon>
        <taxon>Gammaproteobacteria</taxon>
        <taxon>Moraxellales</taxon>
        <taxon>Moraxellaceae</taxon>
        <taxon>Moraxella</taxon>
    </lineage>
</organism>
<gene>
    <name evidence="1" type="ORF">B0681_03085</name>
</gene>
<protein>
    <submittedName>
        <fullName evidence="1">Uncharacterized protein</fullName>
    </submittedName>
</protein>
<comment type="caution">
    <text evidence="1">The sequence shown here is derived from an EMBL/GenBank/DDBJ whole genome shotgun (WGS) entry which is preliminary data.</text>
</comment>